<comment type="caution">
    <text evidence="1">The sequence shown here is derived from an EMBL/GenBank/DDBJ whole genome shotgun (WGS) entry which is preliminary data.</text>
</comment>
<dbReference type="AlphaFoldDB" id="A0A4C1Y0Y1"/>
<dbReference type="EMBL" id="BGZK01001000">
    <property type="protein sequence ID" value="GBP68065.1"/>
    <property type="molecule type" value="Genomic_DNA"/>
</dbReference>
<dbReference type="Proteomes" id="UP000299102">
    <property type="component" value="Unassembled WGS sequence"/>
</dbReference>
<protein>
    <submittedName>
        <fullName evidence="1">Uncharacterized protein</fullName>
    </submittedName>
</protein>
<accession>A0A4C1Y0Y1</accession>
<proteinExistence type="predicted"/>
<keyword evidence="2" id="KW-1185">Reference proteome</keyword>
<organism evidence="1 2">
    <name type="scientific">Eumeta variegata</name>
    <name type="common">Bagworm moth</name>
    <name type="synonym">Eumeta japonica</name>
    <dbReference type="NCBI Taxonomy" id="151549"/>
    <lineage>
        <taxon>Eukaryota</taxon>
        <taxon>Metazoa</taxon>
        <taxon>Ecdysozoa</taxon>
        <taxon>Arthropoda</taxon>
        <taxon>Hexapoda</taxon>
        <taxon>Insecta</taxon>
        <taxon>Pterygota</taxon>
        <taxon>Neoptera</taxon>
        <taxon>Endopterygota</taxon>
        <taxon>Lepidoptera</taxon>
        <taxon>Glossata</taxon>
        <taxon>Ditrysia</taxon>
        <taxon>Tineoidea</taxon>
        <taxon>Psychidae</taxon>
        <taxon>Oiketicinae</taxon>
        <taxon>Eumeta</taxon>
    </lineage>
</organism>
<name>A0A4C1Y0Y1_EUMVA</name>
<reference evidence="1 2" key="1">
    <citation type="journal article" date="2019" name="Commun. Biol.">
        <title>The bagworm genome reveals a unique fibroin gene that provides high tensile strength.</title>
        <authorList>
            <person name="Kono N."/>
            <person name="Nakamura H."/>
            <person name="Ohtoshi R."/>
            <person name="Tomita M."/>
            <person name="Numata K."/>
            <person name="Arakawa K."/>
        </authorList>
    </citation>
    <scope>NUCLEOTIDE SEQUENCE [LARGE SCALE GENOMIC DNA]</scope>
</reference>
<evidence type="ECO:0000313" key="2">
    <source>
        <dbReference type="Proteomes" id="UP000299102"/>
    </source>
</evidence>
<sequence length="226" mass="25619">MKETEPCCARGRPIIVEWERDARHSAGLSLVRLYRSSRHFHSRSHRVKASRICGMPNRWRGLQFATSERGIIDWAHREIRSYHLIKLTTPICRSQNVFLQRVRVTVTVRSAKVVYGSILTRPLESSNPDRMQIKKIGILNRAKSGRDRQGITGAYRNYSAGQRGRSLLFAASGRGYGIGLIKSEPRGASELIKRANLVFAHQIAAKGRARPALRASWPGQRERLLP</sequence>
<evidence type="ECO:0000313" key="1">
    <source>
        <dbReference type="EMBL" id="GBP68065.1"/>
    </source>
</evidence>
<gene>
    <name evidence="1" type="ORF">EVAR_45350_1</name>
</gene>